<accession>A0A0K2VKA5</accession>
<organism evidence="1">
    <name type="scientific">Lepeophtheirus salmonis</name>
    <name type="common">Salmon louse</name>
    <name type="synonym">Caligus salmonis</name>
    <dbReference type="NCBI Taxonomy" id="72036"/>
    <lineage>
        <taxon>Eukaryota</taxon>
        <taxon>Metazoa</taxon>
        <taxon>Ecdysozoa</taxon>
        <taxon>Arthropoda</taxon>
        <taxon>Crustacea</taxon>
        <taxon>Multicrustacea</taxon>
        <taxon>Hexanauplia</taxon>
        <taxon>Copepoda</taxon>
        <taxon>Siphonostomatoida</taxon>
        <taxon>Caligidae</taxon>
        <taxon>Lepeophtheirus</taxon>
    </lineage>
</organism>
<reference evidence="1" key="1">
    <citation type="submission" date="2014-05" db="EMBL/GenBank/DDBJ databases">
        <authorList>
            <person name="Chronopoulou M."/>
        </authorList>
    </citation>
    <scope>NUCLEOTIDE SEQUENCE</scope>
    <source>
        <tissue evidence="1">Whole organism</tissue>
    </source>
</reference>
<sequence length="25" mass="2593">MALMSFILLMSGVAILSINSLSGSH</sequence>
<evidence type="ECO:0000313" key="1">
    <source>
        <dbReference type="EMBL" id="CDW50888.1"/>
    </source>
</evidence>
<proteinExistence type="predicted"/>
<dbReference type="AlphaFoldDB" id="A0A0K2VKA5"/>
<name>A0A0K2VKA5_LEPSM</name>
<dbReference type="EMBL" id="HACA01033527">
    <property type="protein sequence ID" value="CDW50888.1"/>
    <property type="molecule type" value="Transcribed_RNA"/>
</dbReference>
<protein>
    <submittedName>
        <fullName evidence="1">Uncharacterized protein</fullName>
    </submittedName>
</protein>